<dbReference type="RefSeq" id="WP_091188200.1">
    <property type="nucleotide sequence ID" value="NZ_FOMT01000004.1"/>
</dbReference>
<proteinExistence type="predicted"/>
<keyword evidence="1" id="KW-0732">Signal</keyword>
<accession>A0A1I2D941</accession>
<feature type="signal peptide" evidence="1">
    <location>
        <begin position="1"/>
        <end position="21"/>
    </location>
</feature>
<gene>
    <name evidence="2" type="ORF">SAMN05216378_4000</name>
</gene>
<dbReference type="OrthoDB" id="2650176at2"/>
<dbReference type="AlphaFoldDB" id="A0A1I2D941"/>
<reference evidence="3" key="1">
    <citation type="submission" date="2016-10" db="EMBL/GenBank/DDBJ databases">
        <authorList>
            <person name="Varghese N."/>
            <person name="Submissions S."/>
        </authorList>
    </citation>
    <scope>NUCLEOTIDE SEQUENCE [LARGE SCALE GENOMIC DNA]</scope>
    <source>
        <strain evidence="3">CGMCC 1.10784</strain>
    </source>
</reference>
<protein>
    <submittedName>
        <fullName evidence="2">Uncharacterized protein</fullName>
    </submittedName>
</protein>
<feature type="chain" id="PRO_5011612268" evidence="1">
    <location>
        <begin position="22"/>
        <end position="130"/>
    </location>
</feature>
<organism evidence="2 3">
    <name type="scientific">Paenibacillus catalpae</name>
    <dbReference type="NCBI Taxonomy" id="1045775"/>
    <lineage>
        <taxon>Bacteria</taxon>
        <taxon>Bacillati</taxon>
        <taxon>Bacillota</taxon>
        <taxon>Bacilli</taxon>
        <taxon>Bacillales</taxon>
        <taxon>Paenibacillaceae</taxon>
        <taxon>Paenibacillus</taxon>
    </lineage>
</organism>
<evidence type="ECO:0000256" key="1">
    <source>
        <dbReference type="SAM" id="SignalP"/>
    </source>
</evidence>
<keyword evidence="3" id="KW-1185">Reference proteome</keyword>
<dbReference type="Proteomes" id="UP000198855">
    <property type="component" value="Unassembled WGS sequence"/>
</dbReference>
<evidence type="ECO:0000313" key="2">
    <source>
        <dbReference type="EMBL" id="SFE76633.1"/>
    </source>
</evidence>
<name>A0A1I2D941_9BACL</name>
<evidence type="ECO:0000313" key="3">
    <source>
        <dbReference type="Proteomes" id="UP000198855"/>
    </source>
</evidence>
<sequence length="130" mass="15479">MPTKIFFSLMLFFLFSAKVQAFPHMTIETVPAPEGNWVYLPEGDGEMKIIVRISHAQRIKVWRVPTGTQQWEFRELICDSSGERDIWTCTWRYDERDTIHDHFVVELIDKDWSMKESLNVTRRHAENHPQ</sequence>
<dbReference type="EMBL" id="FOMT01000004">
    <property type="protein sequence ID" value="SFE76633.1"/>
    <property type="molecule type" value="Genomic_DNA"/>
</dbReference>